<dbReference type="EMBL" id="PXYV01000031">
    <property type="protein sequence ID" value="PSR21573.1"/>
    <property type="molecule type" value="Genomic_DNA"/>
</dbReference>
<sequence length="99" mass="11152">MLHGPGRHAFMDGRLPIYDALILKGRQEDGFTEPPTLALAGPRRLGVRRVWREFRPGPMGGKRAGHEAIQEFRVMFMLLSFRLCYLGAKRRGDSDVAAT</sequence>
<protein>
    <submittedName>
        <fullName evidence="1">Uncharacterized protein</fullName>
    </submittedName>
</protein>
<organism evidence="1 2">
    <name type="scientific">Sulfobacillus acidophilus</name>
    <dbReference type="NCBI Taxonomy" id="53633"/>
    <lineage>
        <taxon>Bacteria</taxon>
        <taxon>Bacillati</taxon>
        <taxon>Bacillota</taxon>
        <taxon>Clostridia</taxon>
        <taxon>Eubacteriales</taxon>
        <taxon>Clostridiales Family XVII. Incertae Sedis</taxon>
        <taxon>Sulfobacillus</taxon>
    </lineage>
</organism>
<evidence type="ECO:0000313" key="2">
    <source>
        <dbReference type="Proteomes" id="UP000241848"/>
    </source>
</evidence>
<evidence type="ECO:0000313" key="1">
    <source>
        <dbReference type="EMBL" id="PSR21573.1"/>
    </source>
</evidence>
<dbReference type="Proteomes" id="UP000241848">
    <property type="component" value="Unassembled WGS sequence"/>
</dbReference>
<proteinExistence type="predicted"/>
<reference evidence="1 2" key="1">
    <citation type="journal article" date="2014" name="BMC Genomics">
        <title>Comparison of environmental and isolate Sulfobacillus genomes reveals diverse carbon, sulfur, nitrogen, and hydrogen metabolisms.</title>
        <authorList>
            <person name="Justice N.B."/>
            <person name="Norman A."/>
            <person name="Brown C.T."/>
            <person name="Singh A."/>
            <person name="Thomas B.C."/>
            <person name="Banfield J.F."/>
        </authorList>
    </citation>
    <scope>NUCLEOTIDE SEQUENCE [LARGE SCALE GENOMIC DNA]</scope>
    <source>
        <strain evidence="1">AMDSBA3</strain>
    </source>
</reference>
<gene>
    <name evidence="1" type="ORF">C7B45_10200</name>
</gene>
<comment type="caution">
    <text evidence="1">The sequence shown here is derived from an EMBL/GenBank/DDBJ whole genome shotgun (WGS) entry which is preliminary data.</text>
</comment>
<accession>A0A2T2WH61</accession>
<name>A0A2T2WH61_9FIRM</name>
<dbReference type="AlphaFoldDB" id="A0A2T2WH61"/>